<feature type="compositionally biased region" description="Basic and acidic residues" evidence="1">
    <location>
        <begin position="51"/>
        <end position="60"/>
    </location>
</feature>
<feature type="region of interest" description="Disordered" evidence="1">
    <location>
        <begin position="1"/>
        <end position="98"/>
    </location>
</feature>
<protein>
    <submittedName>
        <fullName evidence="2">Uncharacterized protein</fullName>
    </submittedName>
</protein>
<evidence type="ECO:0000256" key="1">
    <source>
        <dbReference type="SAM" id="MobiDB-lite"/>
    </source>
</evidence>
<accession>A0A427YBM4</accession>
<dbReference type="AlphaFoldDB" id="A0A427YBM4"/>
<name>A0A427YBM4_9TREE</name>
<feature type="compositionally biased region" description="Pro residues" evidence="1">
    <location>
        <begin position="1"/>
        <end position="14"/>
    </location>
</feature>
<organism evidence="2 3">
    <name type="scientific">Apiotrichum porosum</name>
    <dbReference type="NCBI Taxonomy" id="105984"/>
    <lineage>
        <taxon>Eukaryota</taxon>
        <taxon>Fungi</taxon>
        <taxon>Dikarya</taxon>
        <taxon>Basidiomycota</taxon>
        <taxon>Agaricomycotina</taxon>
        <taxon>Tremellomycetes</taxon>
        <taxon>Trichosporonales</taxon>
        <taxon>Trichosporonaceae</taxon>
        <taxon>Apiotrichum</taxon>
    </lineage>
</organism>
<reference evidence="2 3" key="1">
    <citation type="submission" date="2018-11" db="EMBL/GenBank/DDBJ databases">
        <title>Genome sequence of Apiotrichum porosum DSM 27194.</title>
        <authorList>
            <person name="Aliyu H."/>
            <person name="Gorte O."/>
            <person name="Ochsenreither K."/>
        </authorList>
    </citation>
    <scope>NUCLEOTIDE SEQUENCE [LARGE SCALE GENOMIC DNA]</scope>
    <source>
        <strain evidence="2 3">DSM 27194</strain>
    </source>
</reference>
<dbReference type="EMBL" id="RSCE01000001">
    <property type="protein sequence ID" value="RSH88414.1"/>
    <property type="molecule type" value="Genomic_DNA"/>
</dbReference>
<feature type="region of interest" description="Disordered" evidence="1">
    <location>
        <begin position="373"/>
        <end position="405"/>
    </location>
</feature>
<proteinExistence type="predicted"/>
<feature type="compositionally biased region" description="Acidic residues" evidence="1">
    <location>
        <begin position="374"/>
        <end position="397"/>
    </location>
</feature>
<feature type="region of interest" description="Disordered" evidence="1">
    <location>
        <begin position="205"/>
        <end position="285"/>
    </location>
</feature>
<dbReference type="Proteomes" id="UP000279236">
    <property type="component" value="Unassembled WGS sequence"/>
</dbReference>
<feature type="compositionally biased region" description="Polar residues" evidence="1">
    <location>
        <begin position="261"/>
        <end position="271"/>
    </location>
</feature>
<dbReference type="RefSeq" id="XP_028480622.1">
    <property type="nucleotide sequence ID" value="XM_028616765.1"/>
</dbReference>
<evidence type="ECO:0000313" key="2">
    <source>
        <dbReference type="EMBL" id="RSH88414.1"/>
    </source>
</evidence>
<keyword evidence="3" id="KW-1185">Reference proteome</keyword>
<evidence type="ECO:0000313" key="3">
    <source>
        <dbReference type="Proteomes" id="UP000279236"/>
    </source>
</evidence>
<feature type="compositionally biased region" description="Basic and acidic residues" evidence="1">
    <location>
        <begin position="275"/>
        <end position="285"/>
    </location>
</feature>
<gene>
    <name evidence="2" type="ORF">EHS24_000959</name>
</gene>
<comment type="caution">
    <text evidence="2">The sequence shown here is derived from an EMBL/GenBank/DDBJ whole genome shotgun (WGS) entry which is preliminary data.</text>
</comment>
<dbReference type="GeneID" id="39585502"/>
<sequence>MGDSQPPPEAPPAVEPSRKKYTWVDLATPSHALHKRKLIEAPTSSSISNKRQKEKEKDGPLPRFWSSQPEQRSVSPAGPARSRHYTPSPPPSRRDFFDMSAPTKVRLTLNGFVKAGSQAITRVSTHATEGLGTPPAIVPADAPARCDCRICTRSINAGHSIRKPPRQMAATEVQDTGPKGWSVVKNPIAKATAAKVMAKAKQMAALKRRDSVPAVSPASKGPTIKITPVPKEPTKANPLDYAEDDDTDDSSLTSDGDSRSKTSSAKLSRTSDGPDMTKELEKHQGNVNHIYERAFEVAKNKMTKAVRTEALLETINKAETMRVELLRRSLLAKAADDDRSEYLLRQSHHLNQIVQGYKSKLRMHDPAAAWIAFSDEDKDGEDEWEEEEQEEEEEEEAGSGYSYDA</sequence>
<feature type="compositionally biased region" description="Polar residues" evidence="1">
    <location>
        <begin position="65"/>
        <end position="74"/>
    </location>
</feature>